<dbReference type="PANTHER" id="PTHR24567:SF68">
    <property type="entry name" value="DNA-BINDING TRANSCRIPTIONAL DUAL REGULATOR CRP"/>
    <property type="match status" value="1"/>
</dbReference>
<dbReference type="Gene3D" id="2.60.120.10">
    <property type="entry name" value="Jelly Rolls"/>
    <property type="match status" value="1"/>
</dbReference>
<evidence type="ECO:0000313" key="7">
    <source>
        <dbReference type="Proteomes" id="UP001165308"/>
    </source>
</evidence>
<dbReference type="SUPFAM" id="SSF51206">
    <property type="entry name" value="cAMP-binding domain-like"/>
    <property type="match status" value="1"/>
</dbReference>
<dbReference type="CDD" id="cd00038">
    <property type="entry name" value="CAP_ED"/>
    <property type="match status" value="1"/>
</dbReference>
<dbReference type="InterPro" id="IPR036390">
    <property type="entry name" value="WH_DNA-bd_sf"/>
</dbReference>
<evidence type="ECO:0000256" key="1">
    <source>
        <dbReference type="ARBA" id="ARBA00023015"/>
    </source>
</evidence>
<evidence type="ECO:0000313" key="6">
    <source>
        <dbReference type="EMBL" id="MCL7928704.1"/>
    </source>
</evidence>
<dbReference type="PROSITE" id="PS51063">
    <property type="entry name" value="HTH_CRP_2"/>
    <property type="match status" value="1"/>
</dbReference>
<gene>
    <name evidence="6" type="ORF">M8006_01705</name>
</gene>
<comment type="caution">
    <text evidence="6">The sequence shown here is derived from an EMBL/GenBank/DDBJ whole genome shotgun (WGS) entry which is preliminary data.</text>
</comment>
<dbReference type="InterPro" id="IPR014710">
    <property type="entry name" value="RmlC-like_jellyroll"/>
</dbReference>
<dbReference type="InterPro" id="IPR036388">
    <property type="entry name" value="WH-like_DNA-bd_sf"/>
</dbReference>
<dbReference type="SMART" id="SM00100">
    <property type="entry name" value="cNMP"/>
    <property type="match status" value="1"/>
</dbReference>
<reference evidence="6" key="1">
    <citation type="submission" date="2022-05" db="EMBL/GenBank/DDBJ databases">
        <title>Halomonas geminus sp. nov. and Halomonas llamarensis sp. nov. isolated from high-altitude salars of the Atacama Desert.</title>
        <authorList>
            <person name="Hintersatz C."/>
            <person name="Rojas L.A."/>
            <person name="Wei T.-S."/>
            <person name="Kutschke S."/>
            <person name="Lehmann F."/>
            <person name="Jain R."/>
            <person name="Pollmann K."/>
        </authorList>
    </citation>
    <scope>NUCLEOTIDE SEQUENCE</scope>
    <source>
        <strain evidence="6">ATCHA</strain>
    </source>
</reference>
<feature type="domain" description="Cyclic nucleotide-binding" evidence="4">
    <location>
        <begin position="43"/>
        <end position="145"/>
    </location>
</feature>
<dbReference type="Pfam" id="PF00027">
    <property type="entry name" value="cNMP_binding"/>
    <property type="match status" value="1"/>
</dbReference>
<keyword evidence="3" id="KW-0804">Transcription</keyword>
<sequence>MTIVKSPEPVSKARDLLANHTLFKSLPEAGALLDSLLKDATPHYVGHGKPVFHEGEEATHYLVVEGGCVEVMRYSADGEERVIQQFMPGQMVAEVATFMTHGRYPMSARAKGETCFTRLSCKRLRQMCQEHPALAMRLLENISMRLYRNINELEWLTASTAAQRLAAYLLDRHAAQTGNDRAIRLSISQRQLAGRLGVRAETISRLLSEWSDMGYVRGGRGVWELCHTDKLQELAERAERAF</sequence>
<evidence type="ECO:0000256" key="3">
    <source>
        <dbReference type="ARBA" id="ARBA00023163"/>
    </source>
</evidence>
<dbReference type="Pfam" id="PF13545">
    <property type="entry name" value="HTH_Crp_2"/>
    <property type="match status" value="1"/>
</dbReference>
<dbReference type="SUPFAM" id="SSF46785">
    <property type="entry name" value="Winged helix' DNA-binding domain"/>
    <property type="match status" value="1"/>
</dbReference>
<evidence type="ECO:0000256" key="2">
    <source>
        <dbReference type="ARBA" id="ARBA00023125"/>
    </source>
</evidence>
<dbReference type="Gene3D" id="1.10.10.10">
    <property type="entry name" value="Winged helix-like DNA-binding domain superfamily/Winged helix DNA-binding domain"/>
    <property type="match status" value="1"/>
</dbReference>
<dbReference type="InterPro" id="IPR000595">
    <property type="entry name" value="cNMP-bd_dom"/>
</dbReference>
<protein>
    <submittedName>
        <fullName evidence="6">Crp/Fnr family transcriptional regulator</fullName>
    </submittedName>
</protein>
<dbReference type="Proteomes" id="UP001165308">
    <property type="component" value="Unassembled WGS sequence"/>
</dbReference>
<keyword evidence="1" id="KW-0805">Transcription regulation</keyword>
<organism evidence="6 7">
    <name type="scientific">Halomonas llamarensis</name>
    <dbReference type="NCBI Taxonomy" id="2945104"/>
    <lineage>
        <taxon>Bacteria</taxon>
        <taxon>Pseudomonadati</taxon>
        <taxon>Pseudomonadota</taxon>
        <taxon>Gammaproteobacteria</taxon>
        <taxon>Oceanospirillales</taxon>
        <taxon>Halomonadaceae</taxon>
        <taxon>Halomonas</taxon>
    </lineage>
</organism>
<dbReference type="EMBL" id="JAMJPJ010000001">
    <property type="protein sequence ID" value="MCL7928704.1"/>
    <property type="molecule type" value="Genomic_DNA"/>
</dbReference>
<proteinExistence type="predicted"/>
<dbReference type="InterPro" id="IPR012318">
    <property type="entry name" value="HTH_CRP"/>
</dbReference>
<dbReference type="PROSITE" id="PS50042">
    <property type="entry name" value="CNMP_BINDING_3"/>
    <property type="match status" value="1"/>
</dbReference>
<name>A0ABT0SLM0_9GAMM</name>
<evidence type="ECO:0000259" key="4">
    <source>
        <dbReference type="PROSITE" id="PS50042"/>
    </source>
</evidence>
<dbReference type="RefSeq" id="WP_250079391.1">
    <property type="nucleotide sequence ID" value="NZ_JAMJPJ010000001.1"/>
</dbReference>
<dbReference type="InterPro" id="IPR050397">
    <property type="entry name" value="Env_Response_Regulators"/>
</dbReference>
<dbReference type="SMART" id="SM00419">
    <property type="entry name" value="HTH_CRP"/>
    <property type="match status" value="1"/>
</dbReference>
<keyword evidence="7" id="KW-1185">Reference proteome</keyword>
<feature type="domain" description="HTH crp-type" evidence="5">
    <location>
        <begin position="159"/>
        <end position="229"/>
    </location>
</feature>
<dbReference type="PANTHER" id="PTHR24567">
    <property type="entry name" value="CRP FAMILY TRANSCRIPTIONAL REGULATORY PROTEIN"/>
    <property type="match status" value="1"/>
</dbReference>
<accession>A0ABT0SLM0</accession>
<evidence type="ECO:0000259" key="5">
    <source>
        <dbReference type="PROSITE" id="PS51063"/>
    </source>
</evidence>
<keyword evidence="2" id="KW-0238">DNA-binding</keyword>
<dbReference type="InterPro" id="IPR018490">
    <property type="entry name" value="cNMP-bd_dom_sf"/>
</dbReference>